<dbReference type="Proteomes" id="UP000010366">
    <property type="component" value="Chromosome"/>
</dbReference>
<dbReference type="AlphaFoldDB" id="K9UMD2"/>
<dbReference type="EMBL" id="CP003600">
    <property type="protein sequence ID" value="AFY95349.1"/>
    <property type="molecule type" value="Genomic_DNA"/>
</dbReference>
<sequence>MADRVSLTNTHGTHLTWSQAIELEGKGGSLDDGMKIWFRSHSDRLKPKRKLLAIDIFRAVNLRNFARPYPHPSRSQNEDCQ</sequence>
<evidence type="ECO:0000313" key="2">
    <source>
        <dbReference type="Proteomes" id="UP000010366"/>
    </source>
</evidence>
<evidence type="ECO:0000313" key="1">
    <source>
        <dbReference type="EMBL" id="AFY95349.1"/>
    </source>
</evidence>
<protein>
    <submittedName>
        <fullName evidence="1">Uncharacterized protein</fullName>
    </submittedName>
</protein>
<dbReference type="RefSeq" id="WP_015161453.1">
    <property type="nucleotide sequence ID" value="NC_019697.1"/>
</dbReference>
<dbReference type="HOGENOM" id="CLU_2567606_0_0_3"/>
<keyword evidence="2" id="KW-1185">Reference proteome</keyword>
<reference evidence="1 2" key="1">
    <citation type="submission" date="2012-05" db="EMBL/GenBank/DDBJ databases">
        <title>Finished chromosome of genome of Chamaesiphon sp. PCC 6605.</title>
        <authorList>
            <consortium name="US DOE Joint Genome Institute"/>
            <person name="Gugger M."/>
            <person name="Coursin T."/>
            <person name="Rippka R."/>
            <person name="Tandeau De Marsac N."/>
            <person name="Huntemann M."/>
            <person name="Wei C.-L."/>
            <person name="Han J."/>
            <person name="Detter J.C."/>
            <person name="Han C."/>
            <person name="Tapia R."/>
            <person name="Chen A."/>
            <person name="Kyrpides N."/>
            <person name="Mavromatis K."/>
            <person name="Markowitz V."/>
            <person name="Szeto E."/>
            <person name="Ivanova N."/>
            <person name="Pagani I."/>
            <person name="Pati A."/>
            <person name="Goodwin L."/>
            <person name="Nordberg H.P."/>
            <person name="Cantor M.N."/>
            <person name="Hua S.X."/>
            <person name="Woyke T."/>
            <person name="Kerfeld C.A."/>
        </authorList>
    </citation>
    <scope>NUCLEOTIDE SEQUENCE [LARGE SCALE GENOMIC DNA]</scope>
    <source>
        <strain evidence="2">ATCC 27169 / PCC 6605</strain>
    </source>
</reference>
<organism evidence="1 2">
    <name type="scientific">Chamaesiphon minutus (strain ATCC 27169 / PCC 6605)</name>
    <dbReference type="NCBI Taxonomy" id="1173020"/>
    <lineage>
        <taxon>Bacteria</taxon>
        <taxon>Bacillati</taxon>
        <taxon>Cyanobacteriota</taxon>
        <taxon>Cyanophyceae</taxon>
        <taxon>Gomontiellales</taxon>
        <taxon>Chamaesiphonaceae</taxon>
        <taxon>Chamaesiphon</taxon>
    </lineage>
</organism>
<name>K9UMD2_CHAP6</name>
<proteinExistence type="predicted"/>
<accession>K9UMD2</accession>
<gene>
    <name evidence="1" type="ORF">Cha6605_4416</name>
</gene>
<dbReference type="KEGG" id="cmp:Cha6605_4416"/>